<reference evidence="3" key="1">
    <citation type="journal article" date="2013" name="Genome Announc.">
        <title>Draft genome sequence of the grapevine dieback fungus Eutypa lata UCR-EL1.</title>
        <authorList>
            <person name="Blanco-Ulate B."/>
            <person name="Rolshausen P.E."/>
            <person name="Cantu D."/>
        </authorList>
    </citation>
    <scope>NUCLEOTIDE SEQUENCE [LARGE SCALE GENOMIC DNA]</scope>
    <source>
        <strain evidence="3">UCR-EL1</strain>
    </source>
</reference>
<dbReference type="InterPro" id="IPR015034">
    <property type="entry name" value="Bles03"/>
</dbReference>
<dbReference type="Pfam" id="PF08939">
    <property type="entry name" value="Bles03"/>
    <property type="match status" value="1"/>
</dbReference>
<dbReference type="PANTHER" id="PTHR31977">
    <property type="entry name" value="UPF0696 PROTEIN C11ORF68"/>
    <property type="match status" value="1"/>
</dbReference>
<dbReference type="PANTHER" id="PTHR31977:SF1">
    <property type="entry name" value="UPF0696 PROTEIN C11ORF68"/>
    <property type="match status" value="1"/>
</dbReference>
<evidence type="ECO:0000313" key="2">
    <source>
        <dbReference type="EMBL" id="EMR69122.1"/>
    </source>
</evidence>
<name>M7SXY4_EUTLA</name>
<accession>M7SXY4</accession>
<evidence type="ECO:0000256" key="1">
    <source>
        <dbReference type="ARBA" id="ARBA00010568"/>
    </source>
</evidence>
<dbReference type="eggNOG" id="ENOG502SG47">
    <property type="taxonomic scope" value="Eukaryota"/>
</dbReference>
<organism evidence="2 3">
    <name type="scientific">Eutypa lata (strain UCR-EL1)</name>
    <name type="common">Grapevine dieback disease fungus</name>
    <name type="synonym">Eutypa armeniacae</name>
    <dbReference type="NCBI Taxonomy" id="1287681"/>
    <lineage>
        <taxon>Eukaryota</taxon>
        <taxon>Fungi</taxon>
        <taxon>Dikarya</taxon>
        <taxon>Ascomycota</taxon>
        <taxon>Pezizomycotina</taxon>
        <taxon>Sordariomycetes</taxon>
        <taxon>Xylariomycetidae</taxon>
        <taxon>Xylariales</taxon>
        <taxon>Diatrypaceae</taxon>
        <taxon>Eutypa</taxon>
    </lineage>
</organism>
<sequence length="397" mass="44156">MDSDTDSDFYGDNETKAGLKARVENYDVAARWELNAQVQMPIERQALHKLSEATMDPMDIDTPSTSTSTNLHNPYAGVPYAWQLEETVDAFLARLPPSSTLQTERTPWIYICNPFTARQAAANTQQQQQVVPGCEDEAPVERGSDVRTFCQGAMERLHMASGFMEQCRRSGMGTAFVTRECAKAGADAAVEVLDLAHALRVRCGKWMLFRKAEDIDQTWEVVARATANNELGIAAKVAPRPEEESNNERSERLICVYTKDFRDLEDVRRVARELKRLGLIPPRGRPLYYKPARGNPWGIKASIYDTIHVPTDPTLSMYTVGSLGSLAYGDDGTERHVPAGIHHLLEGTSTGAVIRMIPSLLFFLLISPFLFRQTLALALVLAPVLVSSTFRAIEHLS</sequence>
<comment type="similarity">
    <text evidence="1">Belongs to the UPF0696 family.</text>
</comment>
<dbReference type="AlphaFoldDB" id="M7SXY4"/>
<dbReference type="OrthoDB" id="10067381at2759"/>
<dbReference type="Proteomes" id="UP000012174">
    <property type="component" value="Unassembled WGS sequence"/>
</dbReference>
<proteinExistence type="inferred from homology"/>
<dbReference type="KEGG" id="ela:UCREL1_3854"/>
<dbReference type="Gene3D" id="3.30.760.10">
    <property type="entry name" value="RNA Cap, Translation Initiation Factor Eif4e"/>
    <property type="match status" value="1"/>
</dbReference>
<dbReference type="InterPro" id="IPR023398">
    <property type="entry name" value="TIF_eIF4e-like"/>
</dbReference>
<evidence type="ECO:0000313" key="3">
    <source>
        <dbReference type="Proteomes" id="UP000012174"/>
    </source>
</evidence>
<keyword evidence="3" id="KW-1185">Reference proteome</keyword>
<dbReference type="HOGENOM" id="CLU_051869_0_1_1"/>
<dbReference type="OMA" id="WIANPYP"/>
<dbReference type="SUPFAM" id="SSF55418">
    <property type="entry name" value="eIF4e-like"/>
    <property type="match status" value="1"/>
</dbReference>
<dbReference type="EMBL" id="KB706128">
    <property type="protein sequence ID" value="EMR69122.1"/>
    <property type="molecule type" value="Genomic_DNA"/>
</dbReference>
<gene>
    <name evidence="2" type="ORF">UCREL1_3854</name>
</gene>
<protein>
    <submittedName>
        <fullName evidence="2">Putative dna polymerase ii large subunit-like protein</fullName>
    </submittedName>
</protein>